<keyword evidence="1" id="KW-0645">Protease</keyword>
<accession>A0ABW5D367</accession>
<evidence type="ECO:0000256" key="4">
    <source>
        <dbReference type="SAM" id="SignalP"/>
    </source>
</evidence>
<dbReference type="PANTHER" id="PTHR43270">
    <property type="entry name" value="BETA-ALA-HIS DIPEPTIDASE"/>
    <property type="match status" value="1"/>
</dbReference>
<protein>
    <submittedName>
        <fullName evidence="6">M20/M25/M40 family metallo-hydrolase</fullName>
    </submittedName>
</protein>
<evidence type="ECO:0000256" key="2">
    <source>
        <dbReference type="ARBA" id="ARBA00022723"/>
    </source>
</evidence>
<dbReference type="Proteomes" id="UP001597374">
    <property type="component" value="Unassembled WGS sequence"/>
</dbReference>
<dbReference type="Gene3D" id="3.30.70.360">
    <property type="match status" value="1"/>
</dbReference>
<evidence type="ECO:0000259" key="5">
    <source>
        <dbReference type="Pfam" id="PF07687"/>
    </source>
</evidence>
<evidence type="ECO:0000313" key="7">
    <source>
        <dbReference type="Proteomes" id="UP001597374"/>
    </source>
</evidence>
<dbReference type="PANTHER" id="PTHR43270:SF8">
    <property type="entry name" value="DI- AND TRIPEPTIDASE DUG2-RELATED"/>
    <property type="match status" value="1"/>
</dbReference>
<gene>
    <name evidence="6" type="ORF">ACFSKP_17305</name>
</gene>
<evidence type="ECO:0000256" key="3">
    <source>
        <dbReference type="ARBA" id="ARBA00022801"/>
    </source>
</evidence>
<dbReference type="EMBL" id="JBHUIM010000002">
    <property type="protein sequence ID" value="MFD2248030.1"/>
    <property type="molecule type" value="Genomic_DNA"/>
</dbReference>
<keyword evidence="2" id="KW-0479">Metal-binding</keyword>
<dbReference type="RefSeq" id="WP_250431370.1">
    <property type="nucleotide sequence ID" value="NZ_JALPRR010000003.1"/>
</dbReference>
<sequence>MKISTCKILGFALASVCLSSTLQAQTIQKYVSKNDKQLMEEYIRFLSIPNVSTDTVNIRKNAAFIQEMMERRGIKAELLTGTTAGVTPAVFGEIKTPGATRTIGFYAHYDGQPVNPKQWHAGLEPFKPVLISAPLESGGKIMGPYKSGDAVNPDWRISGRGAADDKAGVMAILNAYEALVKTGQRMKVNIKFLFEGEEEIGSIHLDEIFKKNKAKLQADSWIIIDGPRHVSGRKTIVYGVRGDVNVGLTVYGAKRPLHSGNYGNWAPNPALKLVHLLASMKDDKGQVLIKGFYDDVTPLTDTEKKALAQIPNQDELLKKELGVHTPENQERSLLESIMLPTLNINGAQSANVGPLASNVIPTKAEAVLDLRLVKGNDYKKQVDKVIAHIKSQGYHVVAAEPTEEERSKYPNLIKIEVEHGYNAQRTPMDLPISKSIQAAVQSTTKEPLVLFPSMGGSLPLYLFEEILETKVITVPIVNYDNNQHAENENVKIRYLWEGIETIAAIMLMDRSA</sequence>
<name>A0ABW5D367_9BACT</name>
<evidence type="ECO:0000313" key="6">
    <source>
        <dbReference type="EMBL" id="MFD2248030.1"/>
    </source>
</evidence>
<feature type="chain" id="PRO_5046361979" evidence="4">
    <location>
        <begin position="25"/>
        <end position="512"/>
    </location>
</feature>
<keyword evidence="7" id="KW-1185">Reference proteome</keyword>
<feature type="signal peptide" evidence="4">
    <location>
        <begin position="1"/>
        <end position="24"/>
    </location>
</feature>
<dbReference type="Pfam" id="PF01546">
    <property type="entry name" value="Peptidase_M20"/>
    <property type="match status" value="1"/>
</dbReference>
<organism evidence="6 7">
    <name type="scientific">Pontibacter ruber</name>
    <dbReference type="NCBI Taxonomy" id="1343895"/>
    <lineage>
        <taxon>Bacteria</taxon>
        <taxon>Pseudomonadati</taxon>
        <taxon>Bacteroidota</taxon>
        <taxon>Cytophagia</taxon>
        <taxon>Cytophagales</taxon>
        <taxon>Hymenobacteraceae</taxon>
        <taxon>Pontibacter</taxon>
    </lineage>
</organism>
<dbReference type="InterPro" id="IPR051458">
    <property type="entry name" value="Cyt/Met_Dipeptidase"/>
</dbReference>
<dbReference type="InterPro" id="IPR011650">
    <property type="entry name" value="Peptidase_M20_dimer"/>
</dbReference>
<keyword evidence="4" id="KW-0732">Signal</keyword>
<comment type="caution">
    <text evidence="6">The sequence shown here is derived from an EMBL/GenBank/DDBJ whole genome shotgun (WGS) entry which is preliminary data.</text>
</comment>
<reference evidence="7" key="1">
    <citation type="journal article" date="2019" name="Int. J. Syst. Evol. Microbiol.">
        <title>The Global Catalogue of Microorganisms (GCM) 10K type strain sequencing project: providing services to taxonomists for standard genome sequencing and annotation.</title>
        <authorList>
            <consortium name="The Broad Institute Genomics Platform"/>
            <consortium name="The Broad Institute Genome Sequencing Center for Infectious Disease"/>
            <person name="Wu L."/>
            <person name="Ma J."/>
        </authorList>
    </citation>
    <scope>NUCLEOTIDE SEQUENCE [LARGE SCALE GENOMIC DNA]</scope>
    <source>
        <strain evidence="7">CGMCC 4.1782</strain>
    </source>
</reference>
<dbReference type="SUPFAM" id="SSF53187">
    <property type="entry name" value="Zn-dependent exopeptidases"/>
    <property type="match status" value="1"/>
</dbReference>
<feature type="domain" description="Peptidase M20 dimerisation" evidence="5">
    <location>
        <begin position="247"/>
        <end position="393"/>
    </location>
</feature>
<proteinExistence type="predicted"/>
<dbReference type="InterPro" id="IPR002933">
    <property type="entry name" value="Peptidase_M20"/>
</dbReference>
<evidence type="ECO:0000256" key="1">
    <source>
        <dbReference type="ARBA" id="ARBA00022670"/>
    </source>
</evidence>
<keyword evidence="3" id="KW-0378">Hydrolase</keyword>
<dbReference type="Gene3D" id="3.40.630.10">
    <property type="entry name" value="Zn peptidases"/>
    <property type="match status" value="1"/>
</dbReference>
<dbReference type="Pfam" id="PF07687">
    <property type="entry name" value="M20_dimer"/>
    <property type="match status" value="1"/>
</dbReference>